<dbReference type="RefSeq" id="WP_206570639.1">
    <property type="nucleotide sequence ID" value="NZ_JAFKCW010000004.1"/>
</dbReference>
<keyword evidence="3" id="KW-1185">Reference proteome</keyword>
<sequence>MISAFRDLFLFLFLLGTSSVFAQTESKVFVTKTGAKYHRSTLAAMIRQATRTSETTTA</sequence>
<reference evidence="2 3" key="1">
    <citation type="submission" date="2021-03" db="EMBL/GenBank/DDBJ databases">
        <title>novel species isolated from a fishpond in China.</title>
        <authorList>
            <person name="Lu H."/>
            <person name="Cai Z."/>
        </authorList>
    </citation>
    <scope>NUCLEOTIDE SEQUENCE [LARGE SCALE GENOMIC DNA]</scope>
    <source>
        <strain evidence="2 3">JCM 31546</strain>
    </source>
</reference>
<evidence type="ECO:0000313" key="3">
    <source>
        <dbReference type="Proteomes" id="UP000664698"/>
    </source>
</evidence>
<evidence type="ECO:0000313" key="2">
    <source>
        <dbReference type="EMBL" id="MBN7802624.1"/>
    </source>
</evidence>
<dbReference type="EMBL" id="JAFKCW010000004">
    <property type="protein sequence ID" value="MBN7802624.1"/>
    <property type="molecule type" value="Genomic_DNA"/>
</dbReference>
<organism evidence="2 3">
    <name type="scientific">Algoriphagus aestuariicola</name>
    <dbReference type="NCBI Taxonomy" id="1852016"/>
    <lineage>
        <taxon>Bacteria</taxon>
        <taxon>Pseudomonadati</taxon>
        <taxon>Bacteroidota</taxon>
        <taxon>Cytophagia</taxon>
        <taxon>Cytophagales</taxon>
        <taxon>Cyclobacteriaceae</taxon>
        <taxon>Algoriphagus</taxon>
    </lineage>
</organism>
<gene>
    <name evidence="2" type="ORF">J0A67_17240</name>
</gene>
<name>A0ABS3BUW4_9BACT</name>
<keyword evidence="1" id="KW-0732">Signal</keyword>
<feature type="signal peptide" evidence="1">
    <location>
        <begin position="1"/>
        <end position="22"/>
    </location>
</feature>
<accession>A0ABS3BUW4</accession>
<feature type="chain" id="PRO_5045481102" evidence="1">
    <location>
        <begin position="23"/>
        <end position="58"/>
    </location>
</feature>
<proteinExistence type="predicted"/>
<protein>
    <submittedName>
        <fullName evidence="2">Uncharacterized protein</fullName>
    </submittedName>
</protein>
<evidence type="ECO:0000256" key="1">
    <source>
        <dbReference type="SAM" id="SignalP"/>
    </source>
</evidence>
<comment type="caution">
    <text evidence="2">The sequence shown here is derived from an EMBL/GenBank/DDBJ whole genome shotgun (WGS) entry which is preliminary data.</text>
</comment>
<dbReference type="Proteomes" id="UP000664698">
    <property type="component" value="Unassembled WGS sequence"/>
</dbReference>